<sequence>MRIDLGCGSDKHANCTGIDIQPGKNVDIVHDFEQSIPLLDDAVSFVMASRSLEYSRDLLTVMREIYRVCEHKALVCILAPYSRSALHIANPAIQTYFNEYTPFYLTSKGYHRDLEMTFGFTPNYIPEEAPGLGFRLLRMEMFYFPDVRATYKIPDREEIRQSLIDVADEVMYHFMVVKKPVTNLECCVLAASKLEEPNRIAEWRRRELSTSATSQIPRETFDNPLYIELAEPEDTGSTIKPAGKPPSSAAKRKGALKMKKGKKRSRLIRVKSVAREGGDPSLQRNTSASHVLFDIRDLYIGAAWRAIRQSGESDGSIG</sequence>
<name>A0A1X7G7F2_9BACL</name>
<dbReference type="STRING" id="1313296.SAMN05661091_0160"/>
<evidence type="ECO:0000256" key="1">
    <source>
        <dbReference type="SAM" id="MobiDB-lite"/>
    </source>
</evidence>
<organism evidence="2 3">
    <name type="scientific">Paenibacillus uliginis N3/975</name>
    <dbReference type="NCBI Taxonomy" id="1313296"/>
    <lineage>
        <taxon>Bacteria</taxon>
        <taxon>Bacillati</taxon>
        <taxon>Bacillota</taxon>
        <taxon>Bacilli</taxon>
        <taxon>Bacillales</taxon>
        <taxon>Paenibacillaceae</taxon>
        <taxon>Paenibacillus</taxon>
    </lineage>
</organism>
<keyword evidence="3" id="KW-1185">Reference proteome</keyword>
<keyword evidence="2" id="KW-0489">Methyltransferase</keyword>
<accession>A0A1X7G7F2</accession>
<evidence type="ECO:0000313" key="2">
    <source>
        <dbReference type="EMBL" id="SMF65389.1"/>
    </source>
</evidence>
<dbReference type="RefSeq" id="WP_208917296.1">
    <property type="nucleotide sequence ID" value="NZ_LT840184.1"/>
</dbReference>
<dbReference type="Gene3D" id="3.40.50.150">
    <property type="entry name" value="Vaccinia Virus protein VP39"/>
    <property type="match status" value="1"/>
</dbReference>
<keyword evidence="2" id="KW-0808">Transferase</keyword>
<gene>
    <name evidence="2" type="ORF">SAMN05661091_0160</name>
</gene>
<dbReference type="InterPro" id="IPR029063">
    <property type="entry name" value="SAM-dependent_MTases_sf"/>
</dbReference>
<dbReference type="Proteomes" id="UP000192940">
    <property type="component" value="Chromosome I"/>
</dbReference>
<feature type="region of interest" description="Disordered" evidence="1">
    <location>
        <begin position="235"/>
        <end position="256"/>
    </location>
</feature>
<keyword evidence="2" id="KW-0830">Ubiquinone</keyword>
<protein>
    <submittedName>
        <fullName evidence="2">Ubiquinone/menaquinone biosynthesis C-methylase UbiE</fullName>
    </submittedName>
</protein>
<proteinExistence type="predicted"/>
<evidence type="ECO:0000313" key="3">
    <source>
        <dbReference type="Proteomes" id="UP000192940"/>
    </source>
</evidence>
<dbReference type="EMBL" id="LT840184">
    <property type="protein sequence ID" value="SMF65389.1"/>
    <property type="molecule type" value="Genomic_DNA"/>
</dbReference>
<dbReference type="SUPFAM" id="SSF53335">
    <property type="entry name" value="S-adenosyl-L-methionine-dependent methyltransferases"/>
    <property type="match status" value="1"/>
</dbReference>
<dbReference type="GO" id="GO:0008168">
    <property type="term" value="F:methyltransferase activity"/>
    <property type="evidence" value="ECO:0007669"/>
    <property type="project" value="UniProtKB-KW"/>
</dbReference>
<dbReference type="GO" id="GO:0032259">
    <property type="term" value="P:methylation"/>
    <property type="evidence" value="ECO:0007669"/>
    <property type="project" value="UniProtKB-KW"/>
</dbReference>
<dbReference type="AlphaFoldDB" id="A0A1X7G7F2"/>
<reference evidence="2 3" key="1">
    <citation type="submission" date="2017-04" db="EMBL/GenBank/DDBJ databases">
        <authorList>
            <person name="Afonso C.L."/>
            <person name="Miller P.J."/>
            <person name="Scott M.A."/>
            <person name="Spackman E."/>
            <person name="Goraichik I."/>
            <person name="Dimitrov K.M."/>
            <person name="Suarez D.L."/>
            <person name="Swayne D.E."/>
        </authorList>
    </citation>
    <scope>NUCLEOTIDE SEQUENCE [LARGE SCALE GENOMIC DNA]</scope>
    <source>
        <strain evidence="2 3">N3/975</strain>
    </source>
</reference>